<dbReference type="STRING" id="44933.SAMN05660971_01330"/>
<dbReference type="RefSeq" id="WP_073434257.1">
    <property type="nucleotide sequence ID" value="NZ_BJXU01000034.1"/>
</dbReference>
<keyword evidence="4" id="KW-1185">Reference proteome</keyword>
<dbReference type="Proteomes" id="UP000321726">
    <property type="component" value="Unassembled WGS sequence"/>
</dbReference>
<dbReference type="EMBL" id="BJXU01000034">
    <property type="protein sequence ID" value="GEN23127.1"/>
    <property type="molecule type" value="Genomic_DNA"/>
</dbReference>
<proteinExistence type="predicted"/>
<dbReference type="InterPro" id="IPR022293">
    <property type="entry name" value="Integrating-conj_element"/>
</dbReference>
<evidence type="ECO:0000313" key="3">
    <source>
        <dbReference type="Proteomes" id="UP000184123"/>
    </source>
</evidence>
<protein>
    <submittedName>
        <fullName evidence="2">Integrating conjugative element protein, PFL_4693 family</fullName>
    </submittedName>
</protein>
<evidence type="ECO:0000313" key="4">
    <source>
        <dbReference type="Proteomes" id="UP000321726"/>
    </source>
</evidence>
<sequence length="245" mass="26901">MNRKALSVMAVTILPCLALPTWGQTWLSQDVDETLRGDSTVSETVIERRQQRAADAWGLNQQEIQRYKSIMEGPRGTWSPNLDPLTALGLEARSDAERQKYAELLVETERQRVEAELAFQRAYDDAWQRLYPGDMPVNSFTTKGGIDATQSVFGHSAASSSPRLNVVVATQECGQCDATVKRLLSTGASMDIWIVDSEGSDDRIRSWAAEVGIPPDQVRSGSITLNHGGSINIDSAELPRVAPRG</sequence>
<dbReference type="NCBIfam" id="TIGR03759">
    <property type="entry name" value="conj_TIGR03759"/>
    <property type="match status" value="1"/>
</dbReference>
<accession>A0A1M7DGP0</accession>
<dbReference type="EMBL" id="FRCA01000003">
    <property type="protein sequence ID" value="SHL78568.1"/>
    <property type="molecule type" value="Genomic_DNA"/>
</dbReference>
<evidence type="ECO:0000313" key="2">
    <source>
        <dbReference type="EMBL" id="SHL78568.1"/>
    </source>
</evidence>
<evidence type="ECO:0000313" key="1">
    <source>
        <dbReference type="EMBL" id="GEN23127.1"/>
    </source>
</evidence>
<reference evidence="1 4" key="2">
    <citation type="submission" date="2019-07" db="EMBL/GenBank/DDBJ databases">
        <title>Whole genome shotgun sequence of Halomonas cupida NBRC 102219.</title>
        <authorList>
            <person name="Hosoyama A."/>
            <person name="Uohara A."/>
            <person name="Ohji S."/>
            <person name="Ichikawa N."/>
        </authorList>
    </citation>
    <scope>NUCLEOTIDE SEQUENCE [LARGE SCALE GENOMIC DNA]</scope>
    <source>
        <strain evidence="1 4">NBRC 102219</strain>
    </source>
</reference>
<dbReference type="AlphaFoldDB" id="A0A1M7DGP0"/>
<reference evidence="2 3" key="1">
    <citation type="submission" date="2016-11" db="EMBL/GenBank/DDBJ databases">
        <authorList>
            <person name="Jaros S."/>
            <person name="Januszkiewicz K."/>
            <person name="Wedrychowicz H."/>
        </authorList>
    </citation>
    <scope>NUCLEOTIDE SEQUENCE [LARGE SCALE GENOMIC DNA]</scope>
    <source>
        <strain evidence="2 3">DSM 4740</strain>
    </source>
</reference>
<dbReference type="OrthoDB" id="8442378at2"/>
<organism evidence="2 3">
    <name type="scientific">Halomonas cupida</name>
    <dbReference type="NCBI Taxonomy" id="44933"/>
    <lineage>
        <taxon>Bacteria</taxon>
        <taxon>Pseudomonadati</taxon>
        <taxon>Pseudomonadota</taxon>
        <taxon>Gammaproteobacteria</taxon>
        <taxon>Oceanospirillales</taxon>
        <taxon>Halomonadaceae</taxon>
        <taxon>Halomonas</taxon>
    </lineage>
</organism>
<dbReference type="Proteomes" id="UP000184123">
    <property type="component" value="Unassembled WGS sequence"/>
</dbReference>
<gene>
    <name evidence="1" type="ORF">HCU01_10760</name>
    <name evidence="2" type="ORF">SAMN05660971_01330</name>
</gene>
<name>A0A1M7DGP0_9GAMM</name>